<evidence type="ECO:0000256" key="10">
    <source>
        <dbReference type="ARBA" id="ARBA00034306"/>
    </source>
</evidence>
<evidence type="ECO:0000256" key="6">
    <source>
        <dbReference type="ARBA" id="ARBA00023159"/>
    </source>
</evidence>
<sequence length="250" mass="27817">MLNSIASYLFGQNEEVPEGEVELTVTPTEASDWVLVDKSGEVMTCNDAELPGNVYEGDDFKTPVSFIPHHQTVTPPSLYQSSNKSTPSSSSRSTPTIPDHVGPNESWFMTPPPCFIKGGRSPHAIVANPLEDLLIEHPSMSVYGKHRSDSRGSESDQSVSSTGETSDIEDTQPVLRRSPRRPAPVVDRAGLLVKYTKSMQRSQQKQTSKRLSPNMLERTNKIRQHKFLGKTNRQHMTRKQPAARSCQNRC</sequence>
<proteinExistence type="predicted"/>
<comment type="subcellular location">
    <subcellularLocation>
        <location evidence="2">Cytoplasm</location>
        <location evidence="2">Cytosol</location>
    </subcellularLocation>
    <subcellularLocation>
        <location evidence="1">Cytoplasmic vesicle</location>
        <location evidence="1">Autophagosome</location>
    </subcellularLocation>
    <subcellularLocation>
        <location evidence="10">Nucleus</location>
        <location evidence="10">Nuclear body</location>
    </subcellularLocation>
</comment>
<dbReference type="GO" id="GO:0031410">
    <property type="term" value="C:cytoplasmic vesicle"/>
    <property type="evidence" value="ECO:0007669"/>
    <property type="project" value="UniProtKB-KW"/>
</dbReference>
<dbReference type="InterPro" id="IPR029431">
    <property type="entry name" value="TP53INP"/>
</dbReference>
<evidence type="ECO:0000256" key="8">
    <source>
        <dbReference type="ARBA" id="ARBA00023242"/>
    </source>
</evidence>
<gene>
    <name evidence="12" type="ORF">OFUS_LOCUS5940</name>
</gene>
<feature type="region of interest" description="Disordered" evidence="11">
    <location>
        <begin position="66"/>
        <end position="105"/>
    </location>
</feature>
<dbReference type="GO" id="GO:0005829">
    <property type="term" value="C:cytosol"/>
    <property type="evidence" value="ECO:0007669"/>
    <property type="project" value="UniProtKB-SubCell"/>
</dbReference>
<keyword evidence="3" id="KW-0963">Cytoplasm</keyword>
<keyword evidence="13" id="KW-1185">Reference proteome</keyword>
<dbReference type="AlphaFoldDB" id="A0A8J1TT14"/>
<evidence type="ECO:0000256" key="1">
    <source>
        <dbReference type="ARBA" id="ARBA00004419"/>
    </source>
</evidence>
<dbReference type="Pfam" id="PF14839">
    <property type="entry name" value="DOR"/>
    <property type="match status" value="1"/>
</dbReference>
<organism evidence="12 13">
    <name type="scientific">Owenia fusiformis</name>
    <name type="common">Polychaete worm</name>
    <dbReference type="NCBI Taxonomy" id="6347"/>
    <lineage>
        <taxon>Eukaryota</taxon>
        <taxon>Metazoa</taxon>
        <taxon>Spiralia</taxon>
        <taxon>Lophotrochozoa</taxon>
        <taxon>Annelida</taxon>
        <taxon>Polychaeta</taxon>
        <taxon>Sedentaria</taxon>
        <taxon>Canalipalpata</taxon>
        <taxon>Sabellida</taxon>
        <taxon>Oweniida</taxon>
        <taxon>Oweniidae</taxon>
        <taxon>Owenia</taxon>
    </lineage>
</organism>
<feature type="region of interest" description="Disordered" evidence="11">
    <location>
        <begin position="143"/>
        <end position="190"/>
    </location>
</feature>
<dbReference type="EMBL" id="CAIIXF020000003">
    <property type="protein sequence ID" value="CAH1779103.1"/>
    <property type="molecule type" value="Genomic_DNA"/>
</dbReference>
<dbReference type="GO" id="GO:0000045">
    <property type="term" value="P:autophagosome assembly"/>
    <property type="evidence" value="ECO:0007669"/>
    <property type="project" value="TreeGrafter"/>
</dbReference>
<evidence type="ECO:0000256" key="11">
    <source>
        <dbReference type="SAM" id="MobiDB-lite"/>
    </source>
</evidence>
<comment type="caution">
    <text evidence="12">The sequence shown here is derived from an EMBL/GenBank/DDBJ whole genome shotgun (WGS) entry which is preliminary data.</text>
</comment>
<dbReference type="GO" id="GO:0045893">
    <property type="term" value="P:positive regulation of DNA-templated transcription"/>
    <property type="evidence" value="ECO:0007669"/>
    <property type="project" value="TreeGrafter"/>
</dbReference>
<evidence type="ECO:0000256" key="9">
    <source>
        <dbReference type="ARBA" id="ARBA00023329"/>
    </source>
</evidence>
<dbReference type="GO" id="GO:0005776">
    <property type="term" value="C:autophagosome"/>
    <property type="evidence" value="ECO:0007669"/>
    <property type="project" value="UniProtKB-SubCell"/>
</dbReference>
<keyword evidence="5" id="KW-0805">Transcription regulation</keyword>
<keyword evidence="9" id="KW-0968">Cytoplasmic vesicle</keyword>
<keyword evidence="4" id="KW-0072">Autophagy</keyword>
<evidence type="ECO:0000313" key="12">
    <source>
        <dbReference type="EMBL" id="CAH1779103.1"/>
    </source>
</evidence>
<evidence type="ECO:0000256" key="3">
    <source>
        <dbReference type="ARBA" id="ARBA00022490"/>
    </source>
</evidence>
<accession>A0A8J1TT14</accession>
<dbReference type="PANTHER" id="PTHR31671:SF3">
    <property type="entry name" value="DIABETES AND OBESITY REGULATED, ISOFORM G"/>
    <property type="match status" value="1"/>
</dbReference>
<evidence type="ECO:0000256" key="5">
    <source>
        <dbReference type="ARBA" id="ARBA00023015"/>
    </source>
</evidence>
<keyword evidence="7" id="KW-0804">Transcription</keyword>
<feature type="compositionally biased region" description="Polar residues" evidence="11">
    <location>
        <begin position="71"/>
        <end position="80"/>
    </location>
</feature>
<name>A0A8J1TT14_OWEFU</name>
<evidence type="ECO:0000313" key="13">
    <source>
        <dbReference type="Proteomes" id="UP000749559"/>
    </source>
</evidence>
<dbReference type="OrthoDB" id="10041339at2759"/>
<keyword evidence="8" id="KW-0539">Nucleus</keyword>
<keyword evidence="6" id="KW-0010">Activator</keyword>
<feature type="compositionally biased region" description="Low complexity" evidence="11">
    <location>
        <begin position="81"/>
        <end position="98"/>
    </location>
</feature>
<evidence type="ECO:0000256" key="4">
    <source>
        <dbReference type="ARBA" id="ARBA00023006"/>
    </source>
</evidence>
<feature type="compositionally biased region" description="Polar residues" evidence="11">
    <location>
        <begin position="155"/>
        <end position="165"/>
    </location>
</feature>
<evidence type="ECO:0000256" key="7">
    <source>
        <dbReference type="ARBA" id="ARBA00023163"/>
    </source>
</evidence>
<dbReference type="Proteomes" id="UP000749559">
    <property type="component" value="Unassembled WGS sequence"/>
</dbReference>
<dbReference type="PANTHER" id="PTHR31671">
    <property type="entry name" value="DIABETES AND OBESITY REGULATED, ISOFORM G"/>
    <property type="match status" value="1"/>
</dbReference>
<protein>
    <submittedName>
        <fullName evidence="12">Uncharacterized protein</fullName>
    </submittedName>
</protein>
<dbReference type="GO" id="GO:0016604">
    <property type="term" value="C:nuclear body"/>
    <property type="evidence" value="ECO:0007669"/>
    <property type="project" value="UniProtKB-SubCell"/>
</dbReference>
<reference evidence="12" key="1">
    <citation type="submission" date="2022-03" db="EMBL/GenBank/DDBJ databases">
        <authorList>
            <person name="Martin C."/>
        </authorList>
    </citation>
    <scope>NUCLEOTIDE SEQUENCE</scope>
</reference>
<evidence type="ECO:0000256" key="2">
    <source>
        <dbReference type="ARBA" id="ARBA00004514"/>
    </source>
</evidence>